<dbReference type="Proteomes" id="UP000281955">
    <property type="component" value="Unassembled WGS sequence"/>
</dbReference>
<organism evidence="2 3">
    <name type="scientific">Motilibacter peucedani</name>
    <dbReference type="NCBI Taxonomy" id="598650"/>
    <lineage>
        <taxon>Bacteria</taxon>
        <taxon>Bacillati</taxon>
        <taxon>Actinomycetota</taxon>
        <taxon>Actinomycetes</taxon>
        <taxon>Motilibacterales</taxon>
        <taxon>Motilibacteraceae</taxon>
        <taxon>Motilibacter</taxon>
    </lineage>
</organism>
<evidence type="ECO:0000313" key="3">
    <source>
        <dbReference type="Proteomes" id="UP000281955"/>
    </source>
</evidence>
<dbReference type="EMBL" id="RBWV01000010">
    <property type="protein sequence ID" value="RKS77483.1"/>
    <property type="molecule type" value="Genomic_DNA"/>
</dbReference>
<dbReference type="InterPro" id="IPR007076">
    <property type="entry name" value="TfoX_N"/>
</dbReference>
<sequence>MDKSPPELVERFEELATLVPGAVRKQMFGYPCCVVGGHMFASLFEDSLVLRLAEASRSELMETHEAVRQFEPRAGRPMTGFVRVPGPLAHDDAIEAWVLAAYEQAAALPPKAPKR</sequence>
<gene>
    <name evidence="2" type="ORF">CLV35_1169</name>
</gene>
<dbReference type="SUPFAM" id="SSF159894">
    <property type="entry name" value="YgaC/TfoX-N like"/>
    <property type="match status" value="1"/>
</dbReference>
<evidence type="ECO:0000313" key="2">
    <source>
        <dbReference type="EMBL" id="RKS77483.1"/>
    </source>
</evidence>
<feature type="domain" description="TfoX N-terminal" evidence="1">
    <location>
        <begin position="21"/>
        <end position="105"/>
    </location>
</feature>
<dbReference type="Gene3D" id="3.30.1460.30">
    <property type="entry name" value="YgaC/TfoX-N like chaperone"/>
    <property type="match status" value="1"/>
</dbReference>
<dbReference type="AlphaFoldDB" id="A0A420XRF1"/>
<protein>
    <submittedName>
        <fullName evidence="2">TfoX-like protein</fullName>
    </submittedName>
</protein>
<dbReference type="Pfam" id="PF04993">
    <property type="entry name" value="TfoX_N"/>
    <property type="match status" value="1"/>
</dbReference>
<keyword evidence="3" id="KW-1185">Reference proteome</keyword>
<dbReference type="RefSeq" id="WP_183061751.1">
    <property type="nucleotide sequence ID" value="NZ_RBWV01000010.1"/>
</dbReference>
<evidence type="ECO:0000259" key="1">
    <source>
        <dbReference type="Pfam" id="PF04993"/>
    </source>
</evidence>
<accession>A0A420XRF1</accession>
<dbReference type="InParanoid" id="A0A420XRF1"/>
<comment type="caution">
    <text evidence="2">The sequence shown here is derived from an EMBL/GenBank/DDBJ whole genome shotgun (WGS) entry which is preliminary data.</text>
</comment>
<proteinExistence type="predicted"/>
<name>A0A420XRF1_9ACTN</name>
<reference evidence="2 3" key="1">
    <citation type="submission" date="2018-10" db="EMBL/GenBank/DDBJ databases">
        <title>Genomic Encyclopedia of Archaeal and Bacterial Type Strains, Phase II (KMG-II): from individual species to whole genera.</title>
        <authorList>
            <person name="Goeker M."/>
        </authorList>
    </citation>
    <scope>NUCLEOTIDE SEQUENCE [LARGE SCALE GENOMIC DNA]</scope>
    <source>
        <strain evidence="2 3">RP-AC37</strain>
    </source>
</reference>